<evidence type="ECO:0000313" key="3">
    <source>
        <dbReference type="Proteomes" id="UP000194267"/>
    </source>
</evidence>
<dbReference type="Proteomes" id="UP000194267">
    <property type="component" value="Unassembled WGS sequence"/>
</dbReference>
<sequence>MEARALPVAAGQVLQLRIEEPHASNGADGIARVDGYVIDVADAGRLVGQVVPVEILKVFRTYAKGRVAPH</sequence>
<gene>
    <name evidence="2" type="ORF">A6D92_08880</name>
</gene>
<dbReference type="InterPro" id="IPR002792">
    <property type="entry name" value="TRAM_dom"/>
</dbReference>
<protein>
    <recommendedName>
        <fullName evidence="1">TRAM domain-containing protein</fullName>
    </recommendedName>
</protein>
<dbReference type="EMBL" id="LWLV01000679">
    <property type="protein sequence ID" value="OTA41205.1"/>
    <property type="molecule type" value="Genomic_DNA"/>
</dbReference>
<reference evidence="3" key="1">
    <citation type="submission" date="2016-04" db="EMBL/GenBank/DDBJ databases">
        <authorList>
            <person name="Antunes L.P."/>
            <person name="Martins L.F."/>
            <person name="Pereira R.V."/>
            <person name="Thomas A.M."/>
            <person name="Barbosa D."/>
            <person name="Nascimento L."/>
            <person name="Silva G.M."/>
            <person name="Condomitti G.W."/>
            <person name="Digiampietri L.A."/>
            <person name="Lombardi K.C."/>
            <person name="Ramos P.L."/>
            <person name="Quaggio R.B."/>
            <person name="Oliveira J.C."/>
            <person name="Pascon R.C."/>
            <person name="Cruz J.B."/>
            <person name="Silva A.M."/>
            <person name="Setubal J.C."/>
        </authorList>
    </citation>
    <scope>NUCLEOTIDE SEQUENCE [LARGE SCALE GENOMIC DNA]</scope>
</reference>
<evidence type="ECO:0000313" key="2">
    <source>
        <dbReference type="EMBL" id="OTA41205.1"/>
    </source>
</evidence>
<dbReference type="Gene3D" id="2.40.50.140">
    <property type="entry name" value="Nucleic acid-binding proteins"/>
    <property type="match status" value="1"/>
</dbReference>
<dbReference type="Pfam" id="PF01938">
    <property type="entry name" value="TRAM"/>
    <property type="match status" value="1"/>
</dbReference>
<evidence type="ECO:0000259" key="1">
    <source>
        <dbReference type="PROSITE" id="PS50926"/>
    </source>
</evidence>
<name>A0A1Y2T7M3_SYMTR</name>
<dbReference type="AlphaFoldDB" id="A0A1Y2T7M3"/>
<accession>A0A1Y2T7M3</accession>
<proteinExistence type="predicted"/>
<comment type="caution">
    <text evidence="2">The sequence shown here is derived from an EMBL/GenBank/DDBJ whole genome shotgun (WGS) entry which is preliminary data.</text>
</comment>
<dbReference type="PROSITE" id="PS50926">
    <property type="entry name" value="TRAM"/>
    <property type="match status" value="1"/>
</dbReference>
<organism evidence="2 3">
    <name type="scientific">Symbiobacterium thermophilum</name>
    <dbReference type="NCBI Taxonomy" id="2734"/>
    <lineage>
        <taxon>Bacteria</taxon>
        <taxon>Bacillati</taxon>
        <taxon>Bacillota</taxon>
        <taxon>Clostridia</taxon>
        <taxon>Eubacteriales</taxon>
        <taxon>Symbiobacteriaceae</taxon>
        <taxon>Symbiobacterium</taxon>
    </lineage>
</organism>
<feature type="domain" description="TRAM" evidence="1">
    <location>
        <begin position="7"/>
        <end position="69"/>
    </location>
</feature>
<dbReference type="InterPro" id="IPR012340">
    <property type="entry name" value="NA-bd_OB-fold"/>
</dbReference>
<dbReference type="SUPFAM" id="SSF50249">
    <property type="entry name" value="Nucleic acid-binding proteins"/>
    <property type="match status" value="1"/>
</dbReference>